<dbReference type="RefSeq" id="WP_027030136.1">
    <property type="nucleotide sequence ID" value="NZ_CP033367.1"/>
</dbReference>
<evidence type="ECO:0000313" key="3">
    <source>
        <dbReference type="EMBL" id="QKD02757.1"/>
    </source>
</evidence>
<proteinExistence type="predicted"/>
<dbReference type="Pfam" id="PF11089">
    <property type="entry name" value="SyrA"/>
    <property type="match status" value="1"/>
</dbReference>
<dbReference type="InterPro" id="IPR024239">
    <property type="entry name" value="SyrA"/>
</dbReference>
<organism evidence="3 4">
    <name type="scientific">Mesorhizobium loti R88b</name>
    <dbReference type="NCBI Taxonomy" id="935548"/>
    <lineage>
        <taxon>Bacteria</taxon>
        <taxon>Pseudomonadati</taxon>
        <taxon>Pseudomonadota</taxon>
        <taxon>Alphaproteobacteria</taxon>
        <taxon>Hyphomicrobiales</taxon>
        <taxon>Phyllobacteriaceae</taxon>
        <taxon>Mesorhizobium</taxon>
    </lineage>
</organism>
<reference evidence="3 4" key="1">
    <citation type="submission" date="2018-10" db="EMBL/GenBank/DDBJ databases">
        <authorList>
            <person name="Perry B.J."/>
            <person name="Sullivan J.T."/>
            <person name="Murphy R.J.T."/>
            <person name="Ramsay J.P."/>
            <person name="Ronson C.W."/>
        </authorList>
    </citation>
    <scope>NUCLEOTIDE SEQUENCE [LARGE SCALE GENOMIC DNA]</scope>
    <source>
        <strain evidence="3 4">R88b</strain>
    </source>
</reference>
<gene>
    <name evidence="3" type="ORF">EB235_15610</name>
</gene>
<protein>
    <recommendedName>
        <fullName evidence="5">Exopolysaccharide production repressor exox</fullName>
    </recommendedName>
</protein>
<sequence length="81" mass="9148">MYFGQFLVGMSATTIVVAVWTYMATGSFWEALAWTVVTLIILQVGYVVLVIRLIYRRAQQAEASHEQVSRVPPLRRDGVCL</sequence>
<feature type="compositionally biased region" description="Basic and acidic residues" evidence="1">
    <location>
        <begin position="63"/>
        <end position="81"/>
    </location>
</feature>
<evidence type="ECO:0000256" key="2">
    <source>
        <dbReference type="SAM" id="Phobius"/>
    </source>
</evidence>
<dbReference type="EMBL" id="CP033367">
    <property type="protein sequence ID" value="QKD02757.1"/>
    <property type="molecule type" value="Genomic_DNA"/>
</dbReference>
<keyword evidence="2" id="KW-0812">Transmembrane</keyword>
<dbReference type="Proteomes" id="UP000503017">
    <property type="component" value="Chromosome"/>
</dbReference>
<name>A0A6M7WKZ3_RHILI</name>
<evidence type="ECO:0000313" key="4">
    <source>
        <dbReference type="Proteomes" id="UP000503017"/>
    </source>
</evidence>
<evidence type="ECO:0000256" key="1">
    <source>
        <dbReference type="SAM" id="MobiDB-lite"/>
    </source>
</evidence>
<dbReference type="AlphaFoldDB" id="A0A6M7WKZ3"/>
<keyword evidence="2" id="KW-0472">Membrane</keyword>
<evidence type="ECO:0008006" key="5">
    <source>
        <dbReference type="Google" id="ProtNLM"/>
    </source>
</evidence>
<keyword evidence="2" id="KW-1133">Transmembrane helix</keyword>
<accession>A0A6M7WKZ3</accession>
<feature type="transmembrane region" description="Helical" evidence="2">
    <location>
        <begin position="7"/>
        <end position="25"/>
    </location>
</feature>
<feature type="transmembrane region" description="Helical" evidence="2">
    <location>
        <begin position="31"/>
        <end position="55"/>
    </location>
</feature>
<feature type="region of interest" description="Disordered" evidence="1">
    <location>
        <begin position="60"/>
        <end position="81"/>
    </location>
</feature>